<keyword evidence="2" id="KW-0732">Signal</keyword>
<dbReference type="VEuPathDB" id="VectorBase:AALC636_002513"/>
<dbReference type="AlphaFoldDB" id="A0A023EFA0"/>
<dbReference type="InterPro" id="IPR018378">
    <property type="entry name" value="C-type_lectin_CS"/>
</dbReference>
<name>A0A023EFA0_AEDAL</name>
<accession>A0A023EFA0</accession>
<evidence type="ECO:0000256" key="2">
    <source>
        <dbReference type="SAM" id="SignalP"/>
    </source>
</evidence>
<reference evidence="4" key="1">
    <citation type="journal article" date="2014" name="PLoS Negl. Trop. Dis.">
        <title>Identification and characterization of seminal fluid proteins in the Asian tiger mosquito, Aedes albopictus.</title>
        <authorList>
            <person name="Boes K.E."/>
            <person name="Ribeiro J.M."/>
            <person name="Wong A."/>
            <person name="Harrington L.C."/>
            <person name="Wolfner M.F."/>
            <person name="Sirot L.K."/>
        </authorList>
    </citation>
    <scope>NUCLEOTIDE SEQUENCE</scope>
    <source>
        <tissue evidence="4">Reproductive organs</tissue>
    </source>
</reference>
<evidence type="ECO:0000313" key="4">
    <source>
        <dbReference type="EMBL" id="JAC08078.1"/>
    </source>
</evidence>
<dbReference type="VEuPathDB" id="VectorBase:AALFPA_065011"/>
<dbReference type="PROSITE" id="PS00615">
    <property type="entry name" value="C_TYPE_LECTIN_1"/>
    <property type="match status" value="1"/>
</dbReference>
<keyword evidence="4" id="KW-0430">Lectin</keyword>
<evidence type="ECO:0000259" key="3">
    <source>
        <dbReference type="PROSITE" id="PS50041"/>
    </source>
</evidence>
<dbReference type="PANTHER" id="PTHR22802">
    <property type="entry name" value="C-TYPE LECTIN SUPERFAMILY MEMBER"/>
    <property type="match status" value="1"/>
</dbReference>
<organism evidence="4">
    <name type="scientific">Aedes albopictus</name>
    <name type="common">Asian tiger mosquito</name>
    <name type="synonym">Stegomyia albopicta</name>
    <dbReference type="NCBI Taxonomy" id="7160"/>
    <lineage>
        <taxon>Eukaryota</taxon>
        <taxon>Metazoa</taxon>
        <taxon>Ecdysozoa</taxon>
        <taxon>Arthropoda</taxon>
        <taxon>Hexapoda</taxon>
        <taxon>Insecta</taxon>
        <taxon>Pterygota</taxon>
        <taxon>Neoptera</taxon>
        <taxon>Endopterygota</taxon>
        <taxon>Diptera</taxon>
        <taxon>Nematocera</taxon>
        <taxon>Culicoidea</taxon>
        <taxon>Culicidae</taxon>
        <taxon>Culicinae</taxon>
        <taxon>Aedini</taxon>
        <taxon>Aedes</taxon>
        <taxon>Stegomyia</taxon>
    </lineage>
</organism>
<dbReference type="SUPFAM" id="SSF56436">
    <property type="entry name" value="C-type lectin-like"/>
    <property type="match status" value="1"/>
</dbReference>
<proteinExistence type="evidence at transcript level"/>
<keyword evidence="1" id="KW-1015">Disulfide bond</keyword>
<dbReference type="InterPro" id="IPR001304">
    <property type="entry name" value="C-type_lectin-like"/>
</dbReference>
<dbReference type="PANTHER" id="PTHR22802:SF456">
    <property type="entry name" value="FI01427P"/>
    <property type="match status" value="1"/>
</dbReference>
<dbReference type="VEuPathDB" id="VectorBase:AALF008452"/>
<dbReference type="InterPro" id="IPR051004">
    <property type="entry name" value="DC-SIGN_domain-containing"/>
</dbReference>
<dbReference type="Gene3D" id="3.10.100.10">
    <property type="entry name" value="Mannose-Binding Protein A, subunit A"/>
    <property type="match status" value="1"/>
</dbReference>
<dbReference type="SMART" id="SM00034">
    <property type="entry name" value="CLECT"/>
    <property type="match status" value="1"/>
</dbReference>
<sequence length="150" mass="16971">MQFQTIVSAVIAQLLLASLVADSAKLPFNKYVIMDDKVTFFEAWRSCQYYGLQLASVTSSEDNQQLSKLMNRSARGNDTFWLAGTDVGREGKWVWITTNKLVLHFSNWGSISPLFAEVNDCMAIGSFTEDRTLWDDIPCSEAHKYVCQKV</sequence>
<feature type="chain" id="PRO_5001513844" evidence="2">
    <location>
        <begin position="24"/>
        <end position="150"/>
    </location>
</feature>
<dbReference type="InterPro" id="IPR016187">
    <property type="entry name" value="CTDL_fold"/>
</dbReference>
<dbReference type="EMBL" id="GAPW01005520">
    <property type="protein sequence ID" value="JAC08078.1"/>
    <property type="molecule type" value="mRNA"/>
</dbReference>
<feature type="signal peptide" evidence="2">
    <location>
        <begin position="1"/>
        <end position="23"/>
    </location>
</feature>
<dbReference type="InterPro" id="IPR016186">
    <property type="entry name" value="C-type_lectin-like/link_sf"/>
</dbReference>
<dbReference type="PROSITE" id="PS50041">
    <property type="entry name" value="C_TYPE_LECTIN_2"/>
    <property type="match status" value="1"/>
</dbReference>
<evidence type="ECO:0000256" key="1">
    <source>
        <dbReference type="ARBA" id="ARBA00023157"/>
    </source>
</evidence>
<dbReference type="GO" id="GO:0030246">
    <property type="term" value="F:carbohydrate binding"/>
    <property type="evidence" value="ECO:0007669"/>
    <property type="project" value="UniProtKB-KW"/>
</dbReference>
<feature type="domain" description="C-type lectin" evidence="3">
    <location>
        <begin position="31"/>
        <end position="148"/>
    </location>
</feature>
<dbReference type="Pfam" id="PF00059">
    <property type="entry name" value="Lectin_C"/>
    <property type="match status" value="1"/>
</dbReference>
<protein>
    <submittedName>
        <fullName evidence="4">Putative c-type lectin</fullName>
    </submittedName>
</protein>
<dbReference type="CDD" id="cd00037">
    <property type="entry name" value="CLECT"/>
    <property type="match status" value="1"/>
</dbReference>